<dbReference type="PANTHER" id="PTHR43767">
    <property type="entry name" value="LONG-CHAIN-FATTY-ACID--COA LIGASE"/>
    <property type="match status" value="1"/>
</dbReference>
<dbReference type="EMBL" id="JAHOPB010000001">
    <property type="protein sequence ID" value="MBU8875717.1"/>
    <property type="molecule type" value="Genomic_DNA"/>
</dbReference>
<evidence type="ECO:0000259" key="2">
    <source>
        <dbReference type="Pfam" id="PF13193"/>
    </source>
</evidence>
<dbReference type="InterPro" id="IPR020845">
    <property type="entry name" value="AMP-binding_CS"/>
</dbReference>
<keyword evidence="4" id="KW-1185">Reference proteome</keyword>
<dbReference type="PROSITE" id="PS00455">
    <property type="entry name" value="AMP_BINDING"/>
    <property type="match status" value="1"/>
</dbReference>
<dbReference type="GO" id="GO:0016874">
    <property type="term" value="F:ligase activity"/>
    <property type="evidence" value="ECO:0007669"/>
    <property type="project" value="UniProtKB-KW"/>
</dbReference>
<dbReference type="InterPro" id="IPR050237">
    <property type="entry name" value="ATP-dep_AMP-bd_enzyme"/>
</dbReference>
<dbReference type="InterPro" id="IPR000873">
    <property type="entry name" value="AMP-dep_synth/lig_dom"/>
</dbReference>
<dbReference type="PANTHER" id="PTHR43767:SF1">
    <property type="entry name" value="NONRIBOSOMAL PEPTIDE SYNTHASE PES1 (EUROFUNG)-RELATED"/>
    <property type="match status" value="1"/>
</dbReference>
<dbReference type="Pfam" id="PF00501">
    <property type="entry name" value="AMP-binding"/>
    <property type="match status" value="1"/>
</dbReference>
<protein>
    <submittedName>
        <fullName evidence="3">Long-chain fatty acid--CoA ligase</fullName>
    </submittedName>
</protein>
<organism evidence="3 4">
    <name type="scientific">Reyranella humidisoli</name>
    <dbReference type="NCBI Taxonomy" id="2849149"/>
    <lineage>
        <taxon>Bacteria</taxon>
        <taxon>Pseudomonadati</taxon>
        <taxon>Pseudomonadota</taxon>
        <taxon>Alphaproteobacteria</taxon>
        <taxon>Hyphomicrobiales</taxon>
        <taxon>Reyranellaceae</taxon>
        <taxon>Reyranella</taxon>
    </lineage>
</organism>
<sequence length="519" mass="56693">MFALTQGLRRAVQTRPNGISTSFAGRRRTWQRTEDRVSRVASALSALGVRRGDRVAILAFNSDFYLELMYALPWLGAVMVPLNTRLAAPEIEYILNDSGAVAMFVDTGMSHHLKALDGRTPALREVVWLDDLAAPEGLLRYEDLTSYEAVDDAGAHDDDLAGLFYTGGTTGRSKGVMLTHTNLVVNALNGVAGMGFDADTAYLHSGAMFHLADGASTFGVTLSGGRHAFVPRFEPMEVLLTIQTEKVTHAQFVPTMINMLVNHDRFAEFDIGTLSFILYGASPMPEGVLRKAIEAMPHVRLMHGYGMTEASPIVTLLDPRYTVLDGPFAGRLKSCGQAVLACEVRIVDADRVEVPRGTTGELAVRGANIMKGYWNKPAETQAVLEDGWYYSGDGAYMDEEGFVFVVDRLKDMIISGGENVYSAEVENAISTIPGVAEVAVIGVPDERWGERVHAIVVPKQGWALTADAVMEHCRGQIAGYKCPRSVDFRDTPLPLSGAGKILKRELREPYWQGFTRGVN</sequence>
<dbReference type="Pfam" id="PF13193">
    <property type="entry name" value="AMP-binding_C"/>
    <property type="match status" value="1"/>
</dbReference>
<reference evidence="3 4" key="1">
    <citation type="submission" date="2021-06" db="EMBL/GenBank/DDBJ databases">
        <authorList>
            <person name="Lee D.H."/>
        </authorList>
    </citation>
    <scope>NUCLEOTIDE SEQUENCE [LARGE SCALE GENOMIC DNA]</scope>
    <source>
        <strain evidence="3 4">MMS21-HV4-11</strain>
    </source>
</reference>
<comment type="caution">
    <text evidence="3">The sequence shown here is derived from an EMBL/GenBank/DDBJ whole genome shotgun (WGS) entry which is preliminary data.</text>
</comment>
<evidence type="ECO:0000313" key="4">
    <source>
        <dbReference type="Proteomes" id="UP000727907"/>
    </source>
</evidence>
<feature type="domain" description="AMP-dependent synthetase/ligase" evidence="1">
    <location>
        <begin position="9"/>
        <end position="374"/>
    </location>
</feature>
<feature type="domain" description="AMP-binding enzyme C-terminal" evidence="2">
    <location>
        <begin position="424"/>
        <end position="500"/>
    </location>
</feature>
<proteinExistence type="predicted"/>
<dbReference type="NCBIfam" id="NF004837">
    <property type="entry name" value="PRK06187.1"/>
    <property type="match status" value="1"/>
</dbReference>
<keyword evidence="3" id="KW-0436">Ligase</keyword>
<dbReference type="Proteomes" id="UP000727907">
    <property type="component" value="Unassembled WGS sequence"/>
</dbReference>
<dbReference type="InterPro" id="IPR025110">
    <property type="entry name" value="AMP-bd_C"/>
</dbReference>
<evidence type="ECO:0000259" key="1">
    <source>
        <dbReference type="Pfam" id="PF00501"/>
    </source>
</evidence>
<evidence type="ECO:0000313" key="3">
    <source>
        <dbReference type="EMBL" id="MBU8875717.1"/>
    </source>
</evidence>
<accession>A0ABS6IPV2</accession>
<dbReference type="RefSeq" id="WP_216963399.1">
    <property type="nucleotide sequence ID" value="NZ_JAHOPB010000001.1"/>
</dbReference>
<gene>
    <name evidence="3" type="ORF">KQ910_18225</name>
</gene>
<name>A0ABS6IPV2_9HYPH</name>
<dbReference type="CDD" id="cd17631">
    <property type="entry name" value="FACL_FadD13-like"/>
    <property type="match status" value="1"/>
</dbReference>